<protein>
    <submittedName>
        <fullName evidence="1">Uncharacterized protein</fullName>
    </submittedName>
</protein>
<name>A0ABN7B0B2_9HEMI</name>
<sequence length="105" mass="11477">MTTAVIIAIGRDYSNAPESLGLWELESGVCRSPQTDETFRILSRPTNRRWLILHCFNILDELNGFNSGLSELASSAVPATSDLMCTAFDHCFGILATGCPIADRL</sequence>
<evidence type="ECO:0000313" key="1">
    <source>
        <dbReference type="EMBL" id="BES97019.1"/>
    </source>
</evidence>
<reference evidence="1 2" key="1">
    <citation type="submission" date="2023-09" db="EMBL/GenBank/DDBJ databases">
        <title>Nesidiocoris tenuis whole genome shotgun sequence.</title>
        <authorList>
            <person name="Shibata T."/>
            <person name="Shimoda M."/>
            <person name="Kobayashi T."/>
            <person name="Uehara T."/>
        </authorList>
    </citation>
    <scope>NUCLEOTIDE SEQUENCE [LARGE SCALE GENOMIC DNA]</scope>
    <source>
        <strain evidence="1 2">Japan</strain>
    </source>
</reference>
<keyword evidence="2" id="KW-1185">Reference proteome</keyword>
<dbReference type="Proteomes" id="UP001307889">
    <property type="component" value="Chromosome 7"/>
</dbReference>
<proteinExistence type="predicted"/>
<accession>A0ABN7B0B2</accession>
<dbReference type="EMBL" id="AP028915">
    <property type="protein sequence ID" value="BES97019.1"/>
    <property type="molecule type" value="Genomic_DNA"/>
</dbReference>
<organism evidence="1 2">
    <name type="scientific">Nesidiocoris tenuis</name>
    <dbReference type="NCBI Taxonomy" id="355587"/>
    <lineage>
        <taxon>Eukaryota</taxon>
        <taxon>Metazoa</taxon>
        <taxon>Ecdysozoa</taxon>
        <taxon>Arthropoda</taxon>
        <taxon>Hexapoda</taxon>
        <taxon>Insecta</taxon>
        <taxon>Pterygota</taxon>
        <taxon>Neoptera</taxon>
        <taxon>Paraneoptera</taxon>
        <taxon>Hemiptera</taxon>
        <taxon>Heteroptera</taxon>
        <taxon>Panheteroptera</taxon>
        <taxon>Cimicomorpha</taxon>
        <taxon>Miridae</taxon>
        <taxon>Dicyphina</taxon>
        <taxon>Nesidiocoris</taxon>
    </lineage>
</organism>
<evidence type="ECO:0000313" key="2">
    <source>
        <dbReference type="Proteomes" id="UP001307889"/>
    </source>
</evidence>
<gene>
    <name evidence="1" type="ORF">NTJ_09832</name>
</gene>